<protein>
    <submittedName>
        <fullName evidence="3">Type IV secretion protein DotH</fullName>
    </submittedName>
</protein>
<evidence type="ECO:0000313" key="4">
    <source>
        <dbReference type="Proteomes" id="UP000550787"/>
    </source>
</evidence>
<dbReference type="InterPro" id="IPR022073">
    <property type="entry name" value="T4BSS_DotH_IcmK"/>
</dbReference>
<comment type="caution">
    <text evidence="3">The sequence shown here is derived from an EMBL/GenBank/DDBJ whole genome shotgun (WGS) entry which is preliminary data.</text>
</comment>
<accession>A0A7W4I554</accession>
<evidence type="ECO:0000256" key="1">
    <source>
        <dbReference type="SAM" id="MobiDB-lite"/>
    </source>
</evidence>
<dbReference type="AlphaFoldDB" id="A0A7W4I554"/>
<evidence type="ECO:0000313" key="3">
    <source>
        <dbReference type="EMBL" id="MBB2156634.1"/>
    </source>
</evidence>
<dbReference type="EMBL" id="JABEQG010000016">
    <property type="protein sequence ID" value="MBB2156634.1"/>
    <property type="molecule type" value="Genomic_DNA"/>
</dbReference>
<sequence>MSRTTVAWMLPVGMLLVAAPAWGQQPPQNGEQPRVDPIYADGLPPPPGMQGMYKRYDNGQRALDGADDPHGLAVPVSRSITIPLTPGAQTNIIRIAKGFPASITFVDDTGQPYPIAWDIMTNKAGGCDPSGQQGGGPNGPSVRAVGISACVPEAGSNVLQLTPVSRYPTGGVLVSLKGAPKPISFLIVAGTGSYDADLTARVLWKGPNAKDAPNPEADMPATGDKVLSDIVDGSPPADAVPLAVSGVSPDRLRAWRYANAIYLRTNYQQVSPAPMASETEYGTHVYRIPPTSRILVEDQDRMIPVKLAEDGP</sequence>
<gene>
    <name evidence="3" type="ORF">HLH33_09985</name>
</gene>
<feature type="region of interest" description="Disordered" evidence="1">
    <location>
        <begin position="23"/>
        <end position="50"/>
    </location>
</feature>
<evidence type="ECO:0000256" key="2">
    <source>
        <dbReference type="SAM" id="SignalP"/>
    </source>
</evidence>
<feature type="signal peptide" evidence="2">
    <location>
        <begin position="1"/>
        <end position="23"/>
    </location>
</feature>
<proteinExistence type="predicted"/>
<dbReference type="Proteomes" id="UP000550787">
    <property type="component" value="Unassembled WGS sequence"/>
</dbReference>
<name>A0A7W4I554_GLUDI</name>
<feature type="chain" id="PRO_5030674774" evidence="2">
    <location>
        <begin position="24"/>
        <end position="312"/>
    </location>
</feature>
<dbReference type="Pfam" id="PF12293">
    <property type="entry name" value="T4BSS_DotH_IcmK"/>
    <property type="match status" value="1"/>
</dbReference>
<organism evidence="3 4">
    <name type="scientific">Gluconacetobacter diazotrophicus</name>
    <name type="common">Acetobacter diazotrophicus</name>
    <dbReference type="NCBI Taxonomy" id="33996"/>
    <lineage>
        <taxon>Bacteria</taxon>
        <taxon>Pseudomonadati</taxon>
        <taxon>Pseudomonadota</taxon>
        <taxon>Alphaproteobacteria</taxon>
        <taxon>Acetobacterales</taxon>
        <taxon>Acetobacteraceae</taxon>
        <taxon>Gluconacetobacter</taxon>
    </lineage>
</organism>
<reference evidence="3 4" key="1">
    <citation type="submission" date="2020-04" db="EMBL/GenBank/DDBJ databases">
        <title>Description of novel Gluconacetobacter.</title>
        <authorList>
            <person name="Sombolestani A."/>
        </authorList>
    </citation>
    <scope>NUCLEOTIDE SEQUENCE [LARGE SCALE GENOMIC DNA]</scope>
    <source>
        <strain evidence="3 4">LMG 7603</strain>
    </source>
</reference>
<keyword evidence="2" id="KW-0732">Signal</keyword>